<organism evidence="1 2">
    <name type="scientific">Devosia elaeis</name>
    <dbReference type="NCBI Taxonomy" id="1770058"/>
    <lineage>
        <taxon>Bacteria</taxon>
        <taxon>Pseudomonadati</taxon>
        <taxon>Pseudomonadota</taxon>
        <taxon>Alphaproteobacteria</taxon>
        <taxon>Hyphomicrobiales</taxon>
        <taxon>Devosiaceae</taxon>
        <taxon>Devosia</taxon>
    </lineage>
</organism>
<evidence type="ECO:0000313" key="2">
    <source>
        <dbReference type="Proteomes" id="UP000078389"/>
    </source>
</evidence>
<evidence type="ECO:0000313" key="1">
    <source>
        <dbReference type="EMBL" id="OAM73057.1"/>
    </source>
</evidence>
<comment type="caution">
    <text evidence="1">The sequence shown here is derived from an EMBL/GenBank/DDBJ whole genome shotgun (WGS) entry which is preliminary data.</text>
</comment>
<protein>
    <recommendedName>
        <fullName evidence="3">Tetratricopeptide repeat protein</fullName>
    </recommendedName>
</protein>
<dbReference type="Proteomes" id="UP000078389">
    <property type="component" value="Unassembled WGS sequence"/>
</dbReference>
<proteinExistence type="predicted"/>
<keyword evidence="2" id="KW-1185">Reference proteome</keyword>
<name>A0A178HJU7_9HYPH</name>
<dbReference type="EMBL" id="LVVY01000149">
    <property type="protein sequence ID" value="OAM73057.1"/>
    <property type="molecule type" value="Genomic_DNA"/>
</dbReference>
<evidence type="ECO:0008006" key="3">
    <source>
        <dbReference type="Google" id="ProtNLM"/>
    </source>
</evidence>
<sequence>MAEDELFLLTKKKELTGLEMDTLHESVSSVHPTANALAVYGTVLYRAGQYDEAYRVAAKIPSDHGISDRILWACKSELSDLDRRDIGAHPILTGQPA</sequence>
<reference evidence="1 2" key="1">
    <citation type="submission" date="2016-03" db="EMBL/GenBank/DDBJ databases">
        <title>Genome sequencing of Devosia sp. S37.</title>
        <authorList>
            <person name="Mohd Nor M."/>
        </authorList>
    </citation>
    <scope>NUCLEOTIDE SEQUENCE [LARGE SCALE GENOMIC DNA]</scope>
    <source>
        <strain evidence="1 2">S37</strain>
    </source>
</reference>
<gene>
    <name evidence="1" type="ORF">A3840_18740</name>
</gene>
<accession>A0A178HJU7</accession>
<dbReference type="AlphaFoldDB" id="A0A178HJU7"/>